<organism evidence="5 6">
    <name type="scientific">Leifsonia virtsii</name>
    <dbReference type="NCBI Taxonomy" id="3035915"/>
    <lineage>
        <taxon>Bacteria</taxon>
        <taxon>Bacillati</taxon>
        <taxon>Actinomycetota</taxon>
        <taxon>Actinomycetes</taxon>
        <taxon>Micrococcales</taxon>
        <taxon>Microbacteriaceae</taxon>
        <taxon>Leifsonia</taxon>
    </lineage>
</organism>
<evidence type="ECO:0000313" key="5">
    <source>
        <dbReference type="EMBL" id="MDN4599361.1"/>
    </source>
</evidence>
<feature type="chain" id="PRO_5047296069" evidence="4">
    <location>
        <begin position="24"/>
        <end position="436"/>
    </location>
</feature>
<keyword evidence="3 4" id="KW-0732">Signal</keyword>
<proteinExistence type="inferred from homology"/>
<name>A0ABT8J2P8_9MICO</name>
<evidence type="ECO:0000313" key="6">
    <source>
        <dbReference type="Proteomes" id="UP001174210"/>
    </source>
</evidence>
<dbReference type="Gene3D" id="3.40.190.10">
    <property type="entry name" value="Periplasmic binding protein-like II"/>
    <property type="match status" value="1"/>
</dbReference>
<dbReference type="Pfam" id="PF01547">
    <property type="entry name" value="SBP_bac_1"/>
    <property type="match status" value="1"/>
</dbReference>
<dbReference type="SUPFAM" id="SSF53850">
    <property type="entry name" value="Periplasmic binding protein-like II"/>
    <property type="match status" value="1"/>
</dbReference>
<evidence type="ECO:0000256" key="2">
    <source>
        <dbReference type="ARBA" id="ARBA00022448"/>
    </source>
</evidence>
<dbReference type="CDD" id="cd13585">
    <property type="entry name" value="PBP2_TMBP_like"/>
    <property type="match status" value="1"/>
</dbReference>
<accession>A0ABT8J2P8</accession>
<dbReference type="RefSeq" id="WP_301220700.1">
    <property type="nucleotide sequence ID" value="NZ_JAROCB010000006.1"/>
</dbReference>
<dbReference type="InterPro" id="IPR006059">
    <property type="entry name" value="SBP"/>
</dbReference>
<keyword evidence="6" id="KW-1185">Reference proteome</keyword>
<comment type="similarity">
    <text evidence="1">Belongs to the bacterial solute-binding protein 1 family.</text>
</comment>
<gene>
    <name evidence="5" type="ORF">P5G59_19590</name>
</gene>
<evidence type="ECO:0000256" key="3">
    <source>
        <dbReference type="ARBA" id="ARBA00022729"/>
    </source>
</evidence>
<keyword evidence="2" id="KW-0813">Transport</keyword>
<protein>
    <submittedName>
        <fullName evidence="5">Sugar ABC transporter substrate-binding protein</fullName>
    </submittedName>
</protein>
<comment type="caution">
    <text evidence="5">The sequence shown here is derived from an EMBL/GenBank/DDBJ whole genome shotgun (WGS) entry which is preliminary data.</text>
</comment>
<evidence type="ECO:0000256" key="1">
    <source>
        <dbReference type="ARBA" id="ARBA00008520"/>
    </source>
</evidence>
<dbReference type="PANTHER" id="PTHR30061:SF50">
    <property type="entry name" value="MALTOSE_MALTODEXTRIN-BINDING PERIPLASMIC PROTEIN"/>
    <property type="match status" value="1"/>
</dbReference>
<dbReference type="PROSITE" id="PS51257">
    <property type="entry name" value="PROKAR_LIPOPROTEIN"/>
    <property type="match status" value="1"/>
</dbReference>
<dbReference type="EMBL" id="JAROCB010000006">
    <property type="protein sequence ID" value="MDN4599361.1"/>
    <property type="molecule type" value="Genomic_DNA"/>
</dbReference>
<sequence length="436" mass="46560">MKFSKRRATALVGVALASALALAGCSGFGGGSGSGGDSASGNLTFTTWASKSEEASFKKLVKQFESEHKGATVKLNVVPYEQMFSNIDAQLSSGDAPDVFRVDYGNLGVYSSQDQLLDLSSYFSKSEISAFQPAMWQAVSYDGKPYGVPHQTDVSALLVNLDMLKQAGIDTSTLPKTQKDAWTWDQFADVAAKLRASLPADKYPFVYNWQQAGAARWLSWLFQANGKLIDADGKTPAIDSAAGTKALDFTKSFFEKQWVPPTSSVKSSTYADSLFSEGTAAMGFLGSFLVPDMANLAKFDWTAIPMPKDERGATDLGGNALVATKATKNPKLAAEFLKFMVQADSMSAFCAATNELPTRTDLGGDKIAYAVRPDVMPAFVDQATTIEPSDVKQLTSPAMSAINTALQDQLDAAFIGGQSTKDTLAKLSDAVKEATK</sequence>
<evidence type="ECO:0000256" key="4">
    <source>
        <dbReference type="SAM" id="SignalP"/>
    </source>
</evidence>
<dbReference type="PANTHER" id="PTHR30061">
    <property type="entry name" value="MALTOSE-BINDING PERIPLASMIC PROTEIN"/>
    <property type="match status" value="1"/>
</dbReference>
<reference evidence="5" key="1">
    <citation type="submission" date="2023-03" db="EMBL/GenBank/DDBJ databases">
        <title>MT1 and MT2 Draft Genomes of Novel Species.</title>
        <authorList>
            <person name="Venkateswaran K."/>
        </authorList>
    </citation>
    <scope>NUCLEOTIDE SEQUENCE</scope>
    <source>
        <strain evidence="5">F6_8S_P_1A</strain>
    </source>
</reference>
<feature type="signal peptide" evidence="4">
    <location>
        <begin position="1"/>
        <end position="23"/>
    </location>
</feature>
<dbReference type="Proteomes" id="UP001174210">
    <property type="component" value="Unassembled WGS sequence"/>
</dbReference>